<evidence type="ECO:0000313" key="2">
    <source>
        <dbReference type="EMBL" id="GFY39830.1"/>
    </source>
</evidence>
<dbReference type="EMBL" id="BMAV01001544">
    <property type="protein sequence ID" value="GFY39830.1"/>
    <property type="molecule type" value="Genomic_DNA"/>
</dbReference>
<dbReference type="AlphaFoldDB" id="A0A8X6WRC3"/>
<dbReference type="Proteomes" id="UP000886998">
    <property type="component" value="Unassembled WGS sequence"/>
</dbReference>
<name>A0A8X6WRC3_9ARAC</name>
<accession>A0A8X6WRC3</accession>
<comment type="caution">
    <text evidence="2">The sequence shown here is derived from an EMBL/GenBank/DDBJ whole genome shotgun (WGS) entry which is preliminary data.</text>
</comment>
<evidence type="ECO:0000256" key="1">
    <source>
        <dbReference type="SAM" id="MobiDB-lite"/>
    </source>
</evidence>
<feature type="region of interest" description="Disordered" evidence="1">
    <location>
        <begin position="1"/>
        <end position="21"/>
    </location>
</feature>
<reference evidence="2" key="1">
    <citation type="submission" date="2020-08" db="EMBL/GenBank/DDBJ databases">
        <title>Multicomponent nature underlies the extraordinary mechanical properties of spider dragline silk.</title>
        <authorList>
            <person name="Kono N."/>
            <person name="Nakamura H."/>
            <person name="Mori M."/>
            <person name="Yoshida Y."/>
            <person name="Ohtoshi R."/>
            <person name="Malay A.D."/>
            <person name="Moran D.A.P."/>
            <person name="Tomita M."/>
            <person name="Numata K."/>
            <person name="Arakawa K."/>
        </authorList>
    </citation>
    <scope>NUCLEOTIDE SEQUENCE</scope>
</reference>
<feature type="compositionally biased region" description="Polar residues" evidence="1">
    <location>
        <begin position="1"/>
        <end position="11"/>
    </location>
</feature>
<gene>
    <name evidence="2" type="ORF">TNIN_397481</name>
</gene>
<protein>
    <submittedName>
        <fullName evidence="2">Uncharacterized protein</fullName>
    </submittedName>
</protein>
<keyword evidence="3" id="KW-1185">Reference proteome</keyword>
<proteinExistence type="predicted"/>
<organism evidence="2 3">
    <name type="scientific">Trichonephila inaurata madagascariensis</name>
    <dbReference type="NCBI Taxonomy" id="2747483"/>
    <lineage>
        <taxon>Eukaryota</taxon>
        <taxon>Metazoa</taxon>
        <taxon>Ecdysozoa</taxon>
        <taxon>Arthropoda</taxon>
        <taxon>Chelicerata</taxon>
        <taxon>Arachnida</taxon>
        <taxon>Araneae</taxon>
        <taxon>Araneomorphae</taxon>
        <taxon>Entelegynae</taxon>
        <taxon>Araneoidea</taxon>
        <taxon>Nephilidae</taxon>
        <taxon>Trichonephila</taxon>
        <taxon>Trichonephila inaurata</taxon>
    </lineage>
</organism>
<evidence type="ECO:0000313" key="3">
    <source>
        <dbReference type="Proteomes" id="UP000886998"/>
    </source>
</evidence>
<sequence>MHLFTEESQVVKTKKRREKKLKGEKNRIILHRSSILHGAEKGKITQFRCNGKEIAACLALDSFLPGKNIAKQFLSPTNLIRFLIDCDLLCSIEHQSGDNISHIASFEPK</sequence>